<feature type="domain" description="PAC" evidence="2">
    <location>
        <begin position="218"/>
        <end position="270"/>
    </location>
</feature>
<dbReference type="PROSITE" id="PS50113">
    <property type="entry name" value="PAC"/>
    <property type="match status" value="1"/>
</dbReference>
<dbReference type="CDD" id="cd01948">
    <property type="entry name" value="EAL"/>
    <property type="match status" value="1"/>
</dbReference>
<dbReference type="Gene3D" id="3.30.70.270">
    <property type="match status" value="1"/>
</dbReference>
<accession>A0AB94IQT7</accession>
<reference evidence="5 6" key="1">
    <citation type="journal article" date="2014" name="Environ. Microbiol.">
        <title>The nitrate-ammonifying and nosZ-carrying bacterium Bacillus vireti is a potent source and sink for nitric and nitrous oxide under high nitrate conditions.</title>
        <authorList>
            <person name="Mania D."/>
            <person name="Heylen K."/>
            <person name="van Spanning R.J."/>
            <person name="Frostegard A."/>
        </authorList>
    </citation>
    <scope>NUCLEOTIDE SEQUENCE [LARGE SCALE GENOMIC DNA]</scope>
    <source>
        <strain evidence="5 6">LMG 21834</strain>
    </source>
</reference>
<comment type="caution">
    <text evidence="5">The sequence shown here is derived from an EMBL/GenBank/DDBJ whole genome shotgun (WGS) entry which is preliminary data.</text>
</comment>
<dbReference type="SUPFAM" id="SSF141868">
    <property type="entry name" value="EAL domain-like"/>
    <property type="match status" value="1"/>
</dbReference>
<dbReference type="InterPro" id="IPR052155">
    <property type="entry name" value="Biofilm_reg_signaling"/>
</dbReference>
<dbReference type="SMART" id="SM00086">
    <property type="entry name" value="PAC"/>
    <property type="match status" value="2"/>
</dbReference>
<evidence type="ECO:0000259" key="2">
    <source>
        <dbReference type="PROSITE" id="PS50113"/>
    </source>
</evidence>
<dbReference type="InterPro" id="IPR000700">
    <property type="entry name" value="PAS-assoc_C"/>
</dbReference>
<dbReference type="CDD" id="cd00130">
    <property type="entry name" value="PAS"/>
    <property type="match status" value="2"/>
</dbReference>
<dbReference type="NCBIfam" id="TIGR00254">
    <property type="entry name" value="GGDEF"/>
    <property type="match status" value="1"/>
</dbReference>
<feature type="domain" description="EAL" evidence="3">
    <location>
        <begin position="444"/>
        <end position="698"/>
    </location>
</feature>
<dbReference type="AlphaFoldDB" id="A0AB94IQT7"/>
<evidence type="ECO:0000259" key="4">
    <source>
        <dbReference type="PROSITE" id="PS50887"/>
    </source>
</evidence>
<dbReference type="Pfam" id="PF07238">
    <property type="entry name" value="PilZ"/>
    <property type="match status" value="1"/>
</dbReference>
<evidence type="ECO:0000259" key="1">
    <source>
        <dbReference type="PROSITE" id="PS50112"/>
    </source>
</evidence>
<dbReference type="InterPro" id="IPR013655">
    <property type="entry name" value="PAS_fold_3"/>
</dbReference>
<evidence type="ECO:0000313" key="5">
    <source>
        <dbReference type="EMBL" id="ETI69362.1"/>
    </source>
</evidence>
<feature type="domain" description="PAS" evidence="1">
    <location>
        <begin position="20"/>
        <end position="62"/>
    </location>
</feature>
<dbReference type="Pfam" id="PF00563">
    <property type="entry name" value="EAL"/>
    <property type="match status" value="1"/>
</dbReference>
<dbReference type="InterPro" id="IPR029787">
    <property type="entry name" value="Nucleotide_cyclase"/>
</dbReference>
<dbReference type="Gene3D" id="2.40.10.220">
    <property type="entry name" value="predicted glycosyltransferase like domains"/>
    <property type="match status" value="1"/>
</dbReference>
<dbReference type="Gene3D" id="2.10.70.100">
    <property type="match status" value="1"/>
</dbReference>
<dbReference type="FunFam" id="3.20.20.450:FF:000001">
    <property type="entry name" value="Cyclic di-GMP phosphodiesterase yahA"/>
    <property type="match status" value="1"/>
</dbReference>
<dbReference type="InterPro" id="IPR001610">
    <property type="entry name" value="PAC"/>
</dbReference>
<dbReference type="InterPro" id="IPR035965">
    <property type="entry name" value="PAS-like_dom_sf"/>
</dbReference>
<organism evidence="5 6">
    <name type="scientific">Neobacillus vireti LMG 21834</name>
    <dbReference type="NCBI Taxonomy" id="1131730"/>
    <lineage>
        <taxon>Bacteria</taxon>
        <taxon>Bacillati</taxon>
        <taxon>Bacillota</taxon>
        <taxon>Bacilli</taxon>
        <taxon>Bacillales</taxon>
        <taxon>Bacillaceae</taxon>
        <taxon>Neobacillus</taxon>
    </lineage>
</organism>
<dbReference type="InterPro" id="IPR000014">
    <property type="entry name" value="PAS"/>
</dbReference>
<evidence type="ECO:0000259" key="3">
    <source>
        <dbReference type="PROSITE" id="PS50883"/>
    </source>
</evidence>
<dbReference type="Gene3D" id="3.30.450.20">
    <property type="entry name" value="PAS domain"/>
    <property type="match status" value="2"/>
</dbReference>
<protein>
    <submittedName>
        <fullName evidence="5">PAS/PAC sensor-containing diguanylate cyclase/phosphodiesterase</fullName>
    </submittedName>
</protein>
<dbReference type="SMART" id="SM00091">
    <property type="entry name" value="PAS"/>
    <property type="match status" value="2"/>
</dbReference>
<feature type="domain" description="GGDEF" evidence="4">
    <location>
        <begin position="302"/>
        <end position="435"/>
    </location>
</feature>
<dbReference type="NCBIfam" id="TIGR00229">
    <property type="entry name" value="sensory_box"/>
    <property type="match status" value="1"/>
</dbReference>
<name>A0AB94IQT7_9BACI</name>
<dbReference type="SMART" id="SM00052">
    <property type="entry name" value="EAL"/>
    <property type="match status" value="1"/>
</dbReference>
<keyword evidence="6" id="KW-1185">Reference proteome</keyword>
<dbReference type="Pfam" id="PF13426">
    <property type="entry name" value="PAS_9"/>
    <property type="match status" value="1"/>
</dbReference>
<dbReference type="PROSITE" id="PS50883">
    <property type="entry name" value="EAL"/>
    <property type="match status" value="1"/>
</dbReference>
<dbReference type="CDD" id="cd01949">
    <property type="entry name" value="GGDEF"/>
    <property type="match status" value="1"/>
</dbReference>
<dbReference type="SUPFAM" id="SSF55073">
    <property type="entry name" value="Nucleotide cyclase"/>
    <property type="match status" value="1"/>
</dbReference>
<proteinExistence type="predicted"/>
<dbReference type="SMART" id="SM00267">
    <property type="entry name" value="GGDEF"/>
    <property type="match status" value="1"/>
</dbReference>
<dbReference type="InterPro" id="IPR035919">
    <property type="entry name" value="EAL_sf"/>
</dbReference>
<dbReference type="Gene3D" id="3.20.20.450">
    <property type="entry name" value="EAL domain"/>
    <property type="match status" value="1"/>
</dbReference>
<dbReference type="InterPro" id="IPR000160">
    <property type="entry name" value="GGDEF_dom"/>
</dbReference>
<dbReference type="SUPFAM" id="SSF55785">
    <property type="entry name" value="PYP-like sensor domain (PAS domain)"/>
    <property type="match status" value="2"/>
</dbReference>
<sequence length="848" mass="97196">MKRLFNRLAKETNSIQLIDSEEEFPSIINDYLLPVIQLDVSGNVISCNRSFTKQFGYTEQDLKKPFLKIYVKEYRNELKQYFKIAQSGHVQTFNTIGIGKNGKTFDIRVTYIPTESENGTIIYVIISNITELKEKEREILLFENRLKSIEGIGEIGSFHYDILNDCTHCSKQAQVIFGKSVDEDFSPTYTQLLELIHPNDYPILSAAFKKTLKDNSNKTVECRIVMQDQSIRHVFVQLEAFLGENRQPVRVMGFIQDITEQKMLIEQVQHLSFHDYLTNLPNRRMFDGKLQQLTDGYRGNNKKFAVMIFDIDHFKYINDTLGHPIGDDVLNGLSARLLALLSPDDLLARIGGDEFGLLIANMASIDSLKELADRIINCLKEPFYIKGYELFLTASIGISIYPDDGVTSHELLRNADIALFKAEELGRNNYKIISPSSSIESYKLFSLGRDLLKALENNEMVLYFQPRVDASSGKIISAEALIRWEHPEWGLVSPAEFLMLAEENGLIIQIEDWVLNEVCQQLKTWKEAMLSTVPISINISATHFMKQNWLETVEETIRNAGIRPTDLEFEITENSFLNNEEIVNRTIISLKEMGIKISLDDFGKGYSSLSYLAQFPFDFIKIDKLFIQNMIESHHDLFIVKSIIYLAKGLDIDVVAEGVETIEQLKLLKKEKCQQIQGYLFSRPVPVKEIEPLLQKKILQPIDPKLKEKQSKRKYYRVNFPYPLAAKMTLLSIAGKPMRLGKSSVLIEDISIGGLRYLSTLKLPVRDDVILQFEFELLSEVIKVKGHIVWKEDNDELTEYGIEFIIKDKDQSDLGKLLNRLNLLLKNNVSLPSYGTVVEDKDQYFQGT</sequence>
<dbReference type="InterPro" id="IPR043128">
    <property type="entry name" value="Rev_trsase/Diguanyl_cyclase"/>
</dbReference>
<dbReference type="GO" id="GO:0035438">
    <property type="term" value="F:cyclic-di-GMP binding"/>
    <property type="evidence" value="ECO:0007669"/>
    <property type="project" value="InterPro"/>
</dbReference>
<dbReference type="RefSeq" id="WP_024027832.1">
    <property type="nucleotide sequence ID" value="NZ_ALAN01000055.1"/>
</dbReference>
<dbReference type="PROSITE" id="PS50112">
    <property type="entry name" value="PAS"/>
    <property type="match status" value="2"/>
</dbReference>
<dbReference type="PANTHER" id="PTHR44757:SF2">
    <property type="entry name" value="BIOFILM ARCHITECTURE MAINTENANCE PROTEIN MBAA"/>
    <property type="match status" value="1"/>
</dbReference>
<dbReference type="Proteomes" id="UP000018877">
    <property type="component" value="Unassembled WGS sequence"/>
</dbReference>
<dbReference type="EMBL" id="ALAN01000055">
    <property type="protein sequence ID" value="ETI69362.1"/>
    <property type="molecule type" value="Genomic_DNA"/>
</dbReference>
<dbReference type="InterPro" id="IPR009875">
    <property type="entry name" value="PilZ_domain"/>
</dbReference>
<dbReference type="PANTHER" id="PTHR44757">
    <property type="entry name" value="DIGUANYLATE CYCLASE DGCP"/>
    <property type="match status" value="1"/>
</dbReference>
<dbReference type="PROSITE" id="PS50887">
    <property type="entry name" value="GGDEF"/>
    <property type="match status" value="1"/>
</dbReference>
<dbReference type="Pfam" id="PF08447">
    <property type="entry name" value="PAS_3"/>
    <property type="match status" value="1"/>
</dbReference>
<gene>
    <name evidence="5" type="ORF">BAVI_08136</name>
</gene>
<dbReference type="InterPro" id="IPR001633">
    <property type="entry name" value="EAL_dom"/>
</dbReference>
<feature type="domain" description="PAS" evidence="1">
    <location>
        <begin position="158"/>
        <end position="215"/>
    </location>
</feature>
<evidence type="ECO:0000313" key="6">
    <source>
        <dbReference type="Proteomes" id="UP000018877"/>
    </source>
</evidence>
<dbReference type="Pfam" id="PF00990">
    <property type="entry name" value="GGDEF"/>
    <property type="match status" value="1"/>
</dbReference>